<keyword evidence="11" id="KW-0732">Signal</keyword>
<evidence type="ECO:0000259" key="13">
    <source>
        <dbReference type="Pfam" id="PF07715"/>
    </source>
</evidence>
<name>A0A7H0LIU6_9SPHN</name>
<dbReference type="PANTHER" id="PTHR32552">
    <property type="entry name" value="FERRICHROME IRON RECEPTOR-RELATED"/>
    <property type="match status" value="1"/>
</dbReference>
<comment type="subcellular location">
    <subcellularLocation>
        <location evidence="1 8">Cell outer membrane</location>
        <topology evidence="1 8">Multi-pass membrane protein</topology>
    </subcellularLocation>
</comment>
<feature type="compositionally biased region" description="Low complexity" evidence="10">
    <location>
        <begin position="29"/>
        <end position="41"/>
    </location>
</feature>
<dbReference type="GO" id="GO:0009279">
    <property type="term" value="C:cell outer membrane"/>
    <property type="evidence" value="ECO:0007669"/>
    <property type="project" value="UniProtKB-SubCell"/>
</dbReference>
<organism evidence="14 15">
    <name type="scientific">Sphingomonas alpina</name>
    <dbReference type="NCBI Taxonomy" id="653931"/>
    <lineage>
        <taxon>Bacteria</taxon>
        <taxon>Pseudomonadati</taxon>
        <taxon>Pseudomonadota</taxon>
        <taxon>Alphaproteobacteria</taxon>
        <taxon>Sphingomonadales</taxon>
        <taxon>Sphingomonadaceae</taxon>
        <taxon>Sphingomonas</taxon>
    </lineage>
</organism>
<dbReference type="RefSeq" id="WP_187761910.1">
    <property type="nucleotide sequence ID" value="NZ_CP061038.1"/>
</dbReference>
<evidence type="ECO:0000313" key="14">
    <source>
        <dbReference type="EMBL" id="QNQ09599.1"/>
    </source>
</evidence>
<dbReference type="KEGG" id="spap:H3Z74_23735"/>
<dbReference type="SUPFAM" id="SSF56935">
    <property type="entry name" value="Porins"/>
    <property type="match status" value="1"/>
</dbReference>
<dbReference type="InterPro" id="IPR000531">
    <property type="entry name" value="Beta-barrel_TonB"/>
</dbReference>
<evidence type="ECO:0000256" key="11">
    <source>
        <dbReference type="SAM" id="SignalP"/>
    </source>
</evidence>
<evidence type="ECO:0000256" key="1">
    <source>
        <dbReference type="ARBA" id="ARBA00004571"/>
    </source>
</evidence>
<dbReference type="CDD" id="cd01347">
    <property type="entry name" value="ligand_gated_channel"/>
    <property type="match status" value="1"/>
</dbReference>
<evidence type="ECO:0000256" key="5">
    <source>
        <dbReference type="ARBA" id="ARBA00023077"/>
    </source>
</evidence>
<dbReference type="InterPro" id="IPR039426">
    <property type="entry name" value="TonB-dep_rcpt-like"/>
</dbReference>
<evidence type="ECO:0000256" key="10">
    <source>
        <dbReference type="SAM" id="MobiDB-lite"/>
    </source>
</evidence>
<feature type="chain" id="PRO_5028947923" evidence="11">
    <location>
        <begin position="25"/>
        <end position="751"/>
    </location>
</feature>
<dbReference type="GO" id="GO:0015344">
    <property type="term" value="F:siderophore uptake transmembrane transporter activity"/>
    <property type="evidence" value="ECO:0007669"/>
    <property type="project" value="TreeGrafter"/>
</dbReference>
<keyword evidence="5 9" id="KW-0798">TonB box</keyword>
<evidence type="ECO:0000313" key="15">
    <source>
        <dbReference type="Proteomes" id="UP000516148"/>
    </source>
</evidence>
<feature type="domain" description="TonB-dependent receptor plug" evidence="13">
    <location>
        <begin position="77"/>
        <end position="177"/>
    </location>
</feature>
<keyword evidence="14" id="KW-0675">Receptor</keyword>
<dbReference type="Pfam" id="PF07715">
    <property type="entry name" value="Plug"/>
    <property type="match status" value="1"/>
</dbReference>
<evidence type="ECO:0000256" key="7">
    <source>
        <dbReference type="ARBA" id="ARBA00023237"/>
    </source>
</evidence>
<evidence type="ECO:0000256" key="6">
    <source>
        <dbReference type="ARBA" id="ARBA00023136"/>
    </source>
</evidence>
<dbReference type="Pfam" id="PF00593">
    <property type="entry name" value="TonB_dep_Rec_b-barrel"/>
    <property type="match status" value="1"/>
</dbReference>
<proteinExistence type="inferred from homology"/>
<evidence type="ECO:0000256" key="3">
    <source>
        <dbReference type="ARBA" id="ARBA00022452"/>
    </source>
</evidence>
<feature type="signal peptide" evidence="11">
    <location>
        <begin position="1"/>
        <end position="24"/>
    </location>
</feature>
<dbReference type="Gene3D" id="2.40.170.20">
    <property type="entry name" value="TonB-dependent receptor, beta-barrel domain"/>
    <property type="match status" value="1"/>
</dbReference>
<comment type="similarity">
    <text evidence="8 9">Belongs to the TonB-dependent receptor family.</text>
</comment>
<evidence type="ECO:0000256" key="2">
    <source>
        <dbReference type="ARBA" id="ARBA00022448"/>
    </source>
</evidence>
<dbReference type="Proteomes" id="UP000516148">
    <property type="component" value="Chromosome"/>
</dbReference>
<evidence type="ECO:0000256" key="9">
    <source>
        <dbReference type="RuleBase" id="RU003357"/>
    </source>
</evidence>
<evidence type="ECO:0000259" key="12">
    <source>
        <dbReference type="Pfam" id="PF00593"/>
    </source>
</evidence>
<sequence>MKPTYKAILLGGAATLMLPMSASAQTESQPATPAEQQAPATVEQAPDDGAQLEDIVVTADRTGTQAVQVGSFRGARQLDVPLTVSVIPRELLDQQQSASVLDALRNSAGVSVSQISSLVYSNLAIRGIDVENRGNYRLNGILPVINIVGLPLEDKERVEALKGASALYYGFTAPSGIINMVMKRPTETEKFGFKLNGSSRGAIGGAVDYGNSWGNGVFGARLNAAYSRIDAGIDNADGHRYLLAGAFDFKPTDTLTFNFDVERIYGKAGEPGIYRYATKPVQTVANPKPTVTLPQFQRNSLNFGPGKWGYTEGEETNALLSARWKFTPRWELSASAGFSDFSRDRHFSYIDFGKPLPGGNYTLTVANSPQDKFLNRNIRAELAGVVPIGFIKNNILIGVSQNVRDRDNPNAVNLNFTQNLANPIQFAEVPFALPNYGANDARKTRINDVGYYIFDRISFGEYLDVLAGVRKSKYRESIRFNDVTAFKASPTSFSYGVVGKPTKWISVYGTFIEGLETTPSAPVTASNAGSPLPPTNSRQYEAGVKVEPKHGLLLQAAYFNIKRDAAYVNGSNLYVLDGKQVYKGLEISASGQVTQDLSIYASALFLDAKYTEGAPTTLTVNNAGVPVFDPITGSRQQTTTIVGNRVDNAPKNTVSVSAEYKLTSILPGFAVNGAVFHVGSRALNAANLAIVPGYTIFNLGAGYTTEISGAETSFRVNWENVGNKRYFGSAGADFVAQGIPTAIKFTIATGF</sequence>
<accession>A0A7H0LIU6</accession>
<dbReference type="AlphaFoldDB" id="A0A7H0LIU6"/>
<keyword evidence="3 8" id="KW-1134">Transmembrane beta strand</keyword>
<keyword evidence="6 8" id="KW-0472">Membrane</keyword>
<evidence type="ECO:0000256" key="4">
    <source>
        <dbReference type="ARBA" id="ARBA00022692"/>
    </source>
</evidence>
<feature type="domain" description="TonB-dependent receptor-like beta-barrel" evidence="12">
    <location>
        <begin position="293"/>
        <end position="720"/>
    </location>
</feature>
<dbReference type="InterPro" id="IPR036942">
    <property type="entry name" value="Beta-barrel_TonB_sf"/>
</dbReference>
<keyword evidence="2 8" id="KW-0813">Transport</keyword>
<keyword evidence="4 8" id="KW-0812">Transmembrane</keyword>
<evidence type="ECO:0000256" key="8">
    <source>
        <dbReference type="PROSITE-ProRule" id="PRU01360"/>
    </source>
</evidence>
<protein>
    <submittedName>
        <fullName evidence="14">TonB-dependent receptor</fullName>
    </submittedName>
</protein>
<reference evidence="14 15" key="1">
    <citation type="submission" date="2020-09" db="EMBL/GenBank/DDBJ databases">
        <title>Sphingomonas sp., a new species isolated from pork steak.</title>
        <authorList>
            <person name="Heidler von Heilborn D."/>
        </authorList>
    </citation>
    <scope>NUCLEOTIDE SEQUENCE [LARGE SCALE GENOMIC DNA]</scope>
    <source>
        <strain evidence="15">S8-3T</strain>
    </source>
</reference>
<dbReference type="PANTHER" id="PTHR32552:SF82">
    <property type="entry name" value="FCUA PROTEIN"/>
    <property type="match status" value="1"/>
</dbReference>
<dbReference type="InterPro" id="IPR037066">
    <property type="entry name" value="Plug_dom_sf"/>
</dbReference>
<feature type="region of interest" description="Disordered" evidence="10">
    <location>
        <begin position="22"/>
        <end position="45"/>
    </location>
</feature>
<gene>
    <name evidence="14" type="ORF">H3Z74_23735</name>
</gene>
<dbReference type="EMBL" id="CP061038">
    <property type="protein sequence ID" value="QNQ09599.1"/>
    <property type="molecule type" value="Genomic_DNA"/>
</dbReference>
<dbReference type="InterPro" id="IPR012910">
    <property type="entry name" value="Plug_dom"/>
</dbReference>
<dbReference type="Gene3D" id="2.170.130.10">
    <property type="entry name" value="TonB-dependent receptor, plug domain"/>
    <property type="match status" value="1"/>
</dbReference>
<dbReference type="PROSITE" id="PS52016">
    <property type="entry name" value="TONB_DEPENDENT_REC_3"/>
    <property type="match status" value="1"/>
</dbReference>
<keyword evidence="15" id="KW-1185">Reference proteome</keyword>
<keyword evidence="7 8" id="KW-0998">Cell outer membrane</keyword>